<dbReference type="PANTHER" id="PTHR37951:SF1">
    <property type="entry name" value="TYPE VI SECRETION SYSTEM COMPONENT TSSA1"/>
    <property type="match status" value="1"/>
</dbReference>
<organism evidence="3 4">
    <name type="scientific">Robbsia andropogonis</name>
    <dbReference type="NCBI Taxonomy" id="28092"/>
    <lineage>
        <taxon>Bacteria</taxon>
        <taxon>Pseudomonadati</taxon>
        <taxon>Pseudomonadota</taxon>
        <taxon>Betaproteobacteria</taxon>
        <taxon>Burkholderiales</taxon>
        <taxon>Burkholderiaceae</taxon>
        <taxon>Robbsia</taxon>
    </lineage>
</organism>
<comment type="caution">
    <text evidence="3">The sequence shown here is derived from an EMBL/GenBank/DDBJ whole genome shotgun (WGS) entry which is preliminary data.</text>
</comment>
<dbReference type="InterPro" id="IPR010657">
    <property type="entry name" value="ImpA_N"/>
</dbReference>
<sequence length="449" mass="49114">MSDHATALPSTPDYTLPAPLAATLAGVCQPLPEAQQAAQGSGGASLRYSQTYQTIRVAREEDDPTLPRGEWTRPLKRADWPRVIALCEAALRTESRDFQLAGWLSEAWSRYHGIDGVCAGLMLFEAMIEQDWAHGHPSIREGELDARLGVFTWLRDTLAASVTRYLPLLEMEERVITLDDWQRLLMTPPNRPRQPVRDIDFDDDGHIEHDDGSDPDDGPPPLRREALIDFARGEVLLRLERLRASCGVALALLPSMIGKLDLAAGQDTPSFERVAVALSGLQRAAISLIAGRIPEGAPHVVAPVSQRVGTGKDGDADTFTDAEGHPLATAMSTHLAPIDAERFHAIPDPTGYADTGTAPPEQSSEAMAPTSVMLHTPSGPVIVHDRRHAYQLIEALANYLIEREPHSPTPYLLMRGASWGNMSLLELMQDISQEDGDMQRYFAAVGVKL</sequence>
<dbReference type="STRING" id="28092.WM40_14770"/>
<evidence type="ECO:0000313" key="3">
    <source>
        <dbReference type="EMBL" id="KKB62796.1"/>
    </source>
</evidence>
<feature type="domain" description="ImpA N-terminal" evidence="2">
    <location>
        <begin position="41"/>
        <end position="155"/>
    </location>
</feature>
<dbReference type="RefSeq" id="WP_046153236.1">
    <property type="nucleotide sequence ID" value="NZ_CADFGU010000007.1"/>
</dbReference>
<dbReference type="PANTHER" id="PTHR37951">
    <property type="entry name" value="CYTOPLASMIC PROTEIN-RELATED"/>
    <property type="match status" value="1"/>
</dbReference>
<dbReference type="NCBIfam" id="TIGR03363">
    <property type="entry name" value="VI_chp_8"/>
    <property type="match status" value="1"/>
</dbReference>
<evidence type="ECO:0000259" key="2">
    <source>
        <dbReference type="Pfam" id="PF06812"/>
    </source>
</evidence>
<dbReference type="OrthoDB" id="9771118at2"/>
<evidence type="ECO:0000313" key="4">
    <source>
        <dbReference type="Proteomes" id="UP000033618"/>
    </source>
</evidence>
<dbReference type="InterPro" id="IPR017740">
    <property type="entry name" value="TssA-like"/>
</dbReference>
<gene>
    <name evidence="3" type="ORF">WM40_14770</name>
</gene>
<evidence type="ECO:0000256" key="1">
    <source>
        <dbReference type="SAM" id="MobiDB-lite"/>
    </source>
</evidence>
<reference evidence="3 4" key="1">
    <citation type="submission" date="2015-03" db="EMBL/GenBank/DDBJ databases">
        <title>Draft Genome Sequence of Burkholderia andropogonis type strain ICMP2807, isolated from Sorghum bicolor.</title>
        <authorList>
            <person name="Lopes-Santos L."/>
            <person name="Castro D.B."/>
            <person name="Ottoboni L.M."/>
            <person name="Park D."/>
            <person name="Weirc B.S."/>
            <person name="Destefano S.A."/>
        </authorList>
    </citation>
    <scope>NUCLEOTIDE SEQUENCE [LARGE SCALE GENOMIC DNA]</scope>
    <source>
        <strain evidence="3 4">ICMP2807</strain>
    </source>
</reference>
<feature type="region of interest" description="Disordered" evidence="1">
    <location>
        <begin position="187"/>
        <end position="223"/>
    </location>
</feature>
<keyword evidence="4" id="KW-1185">Reference proteome</keyword>
<protein>
    <recommendedName>
        <fullName evidence="2">ImpA N-terminal domain-containing protein</fullName>
    </recommendedName>
</protein>
<dbReference type="Proteomes" id="UP000033618">
    <property type="component" value="Unassembled WGS sequence"/>
</dbReference>
<feature type="compositionally biased region" description="Basic and acidic residues" evidence="1">
    <location>
        <begin position="195"/>
        <end position="212"/>
    </location>
</feature>
<dbReference type="PATRIC" id="fig|28092.6.peg.3491"/>
<name>A0A0F5JY34_9BURK</name>
<dbReference type="AlphaFoldDB" id="A0A0F5JY34"/>
<dbReference type="Pfam" id="PF06812">
    <property type="entry name" value="ImpA_N"/>
    <property type="match status" value="1"/>
</dbReference>
<accession>A0A0F5JY34</accession>
<proteinExistence type="predicted"/>
<dbReference type="EMBL" id="LAQU01000015">
    <property type="protein sequence ID" value="KKB62796.1"/>
    <property type="molecule type" value="Genomic_DNA"/>
</dbReference>